<name>A0A2D4JYH7_9SAUR</name>
<dbReference type="AlphaFoldDB" id="A0A2D4JYH7"/>
<accession>A0A2D4JYH7</accession>
<reference evidence="1" key="2">
    <citation type="submission" date="2017-11" db="EMBL/GenBank/DDBJ databases">
        <title>Coralsnake Venomics: Analyses of Venom Gland Transcriptomes and Proteomes of Six Brazilian Taxa.</title>
        <authorList>
            <person name="Aird S.D."/>
            <person name="Jorge da Silva N."/>
            <person name="Qiu L."/>
            <person name="Villar-Briones A."/>
            <person name="Aparecida-Saddi V."/>
            <person name="Campos-Telles M.P."/>
            <person name="Grau M."/>
            <person name="Mikheyev A.S."/>
        </authorList>
    </citation>
    <scope>NUCLEOTIDE SEQUENCE</scope>
    <source>
        <tissue evidence="1">Venom_gland</tissue>
    </source>
</reference>
<protein>
    <submittedName>
        <fullName evidence="1">Uncharacterized protein</fullName>
    </submittedName>
</protein>
<sequence>MYRIAFTFRDFPSLYKRKTKQATTDSSGVLCGVVWWGRRGYLLRLNHVPRNRMKISEGKSGLFAMGKPTMRFSRGSSIESCSGWLPDALDFSAHRNPFLLFAEFENSTVDRCYM</sequence>
<evidence type="ECO:0000313" key="1">
    <source>
        <dbReference type="EMBL" id="LAB01503.1"/>
    </source>
</evidence>
<reference evidence="1" key="1">
    <citation type="submission" date="2017-07" db="EMBL/GenBank/DDBJ databases">
        <authorList>
            <person name="Mikheyev A."/>
            <person name="Grau M."/>
        </authorList>
    </citation>
    <scope>NUCLEOTIDE SEQUENCE</scope>
    <source>
        <tissue evidence="1">Venom_gland</tissue>
    </source>
</reference>
<organism evidence="1">
    <name type="scientific">Micrurus paraensis</name>
    <dbReference type="NCBI Taxonomy" id="1970185"/>
    <lineage>
        <taxon>Eukaryota</taxon>
        <taxon>Metazoa</taxon>
        <taxon>Chordata</taxon>
        <taxon>Craniata</taxon>
        <taxon>Vertebrata</taxon>
        <taxon>Euteleostomi</taxon>
        <taxon>Lepidosauria</taxon>
        <taxon>Squamata</taxon>
        <taxon>Bifurcata</taxon>
        <taxon>Unidentata</taxon>
        <taxon>Episquamata</taxon>
        <taxon>Toxicofera</taxon>
        <taxon>Serpentes</taxon>
        <taxon>Colubroidea</taxon>
        <taxon>Elapidae</taxon>
        <taxon>Elapinae</taxon>
        <taxon>Micrurus</taxon>
    </lineage>
</organism>
<dbReference type="EMBL" id="IACL01022474">
    <property type="protein sequence ID" value="LAB01503.1"/>
    <property type="molecule type" value="Transcribed_RNA"/>
</dbReference>
<proteinExistence type="predicted"/>